<dbReference type="GO" id="GO:0043190">
    <property type="term" value="C:ATP-binding cassette (ABC) transporter complex"/>
    <property type="evidence" value="ECO:0007669"/>
    <property type="project" value="InterPro"/>
</dbReference>
<evidence type="ECO:0000313" key="10">
    <source>
        <dbReference type="EMBL" id="HER96130.1"/>
    </source>
</evidence>
<comment type="similarity">
    <text evidence="2 8">Belongs to the ABC-3 integral membrane protein family.</text>
</comment>
<reference evidence="10" key="1">
    <citation type="journal article" date="2020" name="mSystems">
        <title>Genome- and Community-Level Interaction Insights into Carbon Utilization and Element Cycling Functions of Hydrothermarchaeota in Hydrothermal Sediment.</title>
        <authorList>
            <person name="Zhou Z."/>
            <person name="Liu Y."/>
            <person name="Xu W."/>
            <person name="Pan J."/>
            <person name="Luo Z.H."/>
            <person name="Li M."/>
        </authorList>
    </citation>
    <scope>NUCLEOTIDE SEQUENCE [LARGE SCALE GENOMIC DNA]</scope>
    <source>
        <strain evidence="10">SpSt-143</strain>
    </source>
</reference>
<comment type="caution">
    <text evidence="10">The sequence shown here is derived from an EMBL/GenBank/DDBJ whole genome shotgun (WGS) entry which is preliminary data.</text>
</comment>
<feature type="transmembrane region" description="Helical" evidence="9">
    <location>
        <begin position="231"/>
        <end position="250"/>
    </location>
</feature>
<keyword evidence="7 9" id="KW-0472">Membrane</keyword>
<accession>A0A7V2B0S2</accession>
<protein>
    <submittedName>
        <fullName evidence="10">Metal ABC transporter permease</fullName>
    </submittedName>
</protein>
<dbReference type="Gene3D" id="1.10.3470.10">
    <property type="entry name" value="ABC transporter involved in vitamin B12 uptake, BtuC"/>
    <property type="match status" value="1"/>
</dbReference>
<comment type="subcellular location">
    <subcellularLocation>
        <location evidence="1 8">Cell membrane</location>
        <topology evidence="1 8">Multi-pass membrane protein</topology>
    </subcellularLocation>
</comment>
<dbReference type="CDD" id="cd06550">
    <property type="entry name" value="TM_ABC_iron-siderophores_like"/>
    <property type="match status" value="1"/>
</dbReference>
<feature type="transmembrane region" description="Helical" evidence="9">
    <location>
        <begin position="183"/>
        <end position="201"/>
    </location>
</feature>
<dbReference type="SUPFAM" id="SSF81345">
    <property type="entry name" value="ABC transporter involved in vitamin B12 uptake, BtuC"/>
    <property type="match status" value="1"/>
</dbReference>
<keyword evidence="3 8" id="KW-0813">Transport</keyword>
<evidence type="ECO:0000256" key="8">
    <source>
        <dbReference type="RuleBase" id="RU003943"/>
    </source>
</evidence>
<dbReference type="AlphaFoldDB" id="A0A7V2B0S2"/>
<keyword evidence="5 8" id="KW-0812">Transmembrane</keyword>
<keyword evidence="4" id="KW-1003">Cell membrane</keyword>
<evidence type="ECO:0000256" key="7">
    <source>
        <dbReference type="ARBA" id="ARBA00023136"/>
    </source>
</evidence>
<name>A0A7V2B0S2_RHOMR</name>
<keyword evidence="6 9" id="KW-1133">Transmembrane helix</keyword>
<organism evidence="10">
    <name type="scientific">Rhodothermus marinus</name>
    <name type="common">Rhodothermus obamensis</name>
    <dbReference type="NCBI Taxonomy" id="29549"/>
    <lineage>
        <taxon>Bacteria</taxon>
        <taxon>Pseudomonadati</taxon>
        <taxon>Rhodothermota</taxon>
        <taxon>Rhodothermia</taxon>
        <taxon>Rhodothermales</taxon>
        <taxon>Rhodothermaceae</taxon>
        <taxon>Rhodothermus</taxon>
    </lineage>
</organism>
<evidence type="ECO:0000256" key="9">
    <source>
        <dbReference type="SAM" id="Phobius"/>
    </source>
</evidence>
<feature type="transmembrane region" description="Helical" evidence="9">
    <location>
        <begin position="59"/>
        <end position="78"/>
    </location>
</feature>
<evidence type="ECO:0000256" key="2">
    <source>
        <dbReference type="ARBA" id="ARBA00008034"/>
    </source>
</evidence>
<proteinExistence type="inferred from homology"/>
<feature type="transmembrane region" description="Helical" evidence="9">
    <location>
        <begin position="207"/>
        <end position="224"/>
    </location>
</feature>
<feature type="transmembrane region" description="Helical" evidence="9">
    <location>
        <begin position="33"/>
        <end position="53"/>
    </location>
</feature>
<dbReference type="EMBL" id="DSGB01000005">
    <property type="protein sequence ID" value="HER96130.1"/>
    <property type="molecule type" value="Genomic_DNA"/>
</dbReference>
<sequence length="372" mass="40475">MSPALEIQLVAVLTAMACALPGAFLVMRRMSLVSDAISHAVLPGIVVGFLLTHSLHHPLLLLLAGAAGLLTVYLIELLEKTGRLREDAAIGLVFPALFSIGVLLIARFAGQVHLDTDAVLLGELAFVPFDRLQYLGYDLGPRALWTMGGLFFLNLLLLSLLYKELTLATFDPAHTAVIGFRPAVLHYLLMGMVAVTIVAAFHAVGAILVIALMIGPPATALLLARRMPTYLLYSVLGGVLSAVPGYGLAWLLDVSIAGSMATMAGVLFGVVWLVAPESGLWARWYRHRKQQLEFALDLLLLHLLHHEQQAAALEERHPTTLPQHLNWTEAVLQRVLKAGEQQGLLYITSGEVHLTEAGRRRAQNRLETLKPT</sequence>
<dbReference type="Pfam" id="PF00950">
    <property type="entry name" value="ABC-3"/>
    <property type="match status" value="1"/>
</dbReference>
<evidence type="ECO:0000256" key="6">
    <source>
        <dbReference type="ARBA" id="ARBA00022989"/>
    </source>
</evidence>
<evidence type="ECO:0000256" key="1">
    <source>
        <dbReference type="ARBA" id="ARBA00004651"/>
    </source>
</evidence>
<evidence type="ECO:0000256" key="3">
    <source>
        <dbReference type="ARBA" id="ARBA00022448"/>
    </source>
</evidence>
<dbReference type="InterPro" id="IPR037294">
    <property type="entry name" value="ABC_BtuC-like"/>
</dbReference>
<feature type="transmembrane region" description="Helical" evidence="9">
    <location>
        <begin position="256"/>
        <end position="275"/>
    </location>
</feature>
<dbReference type="PANTHER" id="PTHR30477">
    <property type="entry name" value="ABC-TRANSPORTER METAL-BINDING PROTEIN"/>
    <property type="match status" value="1"/>
</dbReference>
<gene>
    <name evidence="10" type="ORF">ENO59_06390</name>
</gene>
<dbReference type="InterPro" id="IPR001626">
    <property type="entry name" value="ABC_TroCD"/>
</dbReference>
<evidence type="ECO:0000256" key="4">
    <source>
        <dbReference type="ARBA" id="ARBA00022475"/>
    </source>
</evidence>
<evidence type="ECO:0000256" key="5">
    <source>
        <dbReference type="ARBA" id="ARBA00022692"/>
    </source>
</evidence>
<dbReference type="GO" id="GO:0010043">
    <property type="term" value="P:response to zinc ion"/>
    <property type="evidence" value="ECO:0007669"/>
    <property type="project" value="TreeGrafter"/>
</dbReference>
<feature type="transmembrane region" description="Helical" evidence="9">
    <location>
        <begin position="143"/>
        <end position="162"/>
    </location>
</feature>
<feature type="transmembrane region" description="Helical" evidence="9">
    <location>
        <begin position="6"/>
        <end position="26"/>
    </location>
</feature>
<dbReference type="PANTHER" id="PTHR30477:SF8">
    <property type="entry name" value="METAL TRANSPORT SYSTEM MEMBRANE PROTEIN CT_070-RELATED"/>
    <property type="match status" value="1"/>
</dbReference>
<dbReference type="GO" id="GO:0055085">
    <property type="term" value="P:transmembrane transport"/>
    <property type="evidence" value="ECO:0007669"/>
    <property type="project" value="InterPro"/>
</dbReference>
<feature type="transmembrane region" description="Helical" evidence="9">
    <location>
        <begin position="90"/>
        <end position="110"/>
    </location>
</feature>